<evidence type="ECO:0000256" key="10">
    <source>
        <dbReference type="ARBA" id="ARBA00049715"/>
    </source>
</evidence>
<comment type="subcellular location">
    <subcellularLocation>
        <location evidence="1">Target cell membrane</location>
    </subcellularLocation>
</comment>
<dbReference type="OrthoDB" id="539213at2759"/>
<dbReference type="Proteomes" id="UP000285301">
    <property type="component" value="Unassembled WGS sequence"/>
</dbReference>
<dbReference type="InterPro" id="IPR036770">
    <property type="entry name" value="Ankyrin_rpt-contain_sf"/>
</dbReference>
<dbReference type="Gene3D" id="1.25.40.20">
    <property type="entry name" value="Ankyrin repeat-containing domain"/>
    <property type="match status" value="1"/>
</dbReference>
<dbReference type="GO" id="GO:0044231">
    <property type="term" value="C:host cell presynaptic membrane"/>
    <property type="evidence" value="ECO:0007669"/>
    <property type="project" value="UniProtKB-KW"/>
</dbReference>
<comment type="caution">
    <text evidence="14">The sequence shown here is derived from an EMBL/GenBank/DDBJ whole genome shotgun (WGS) entry which is preliminary data.</text>
</comment>
<keyword evidence="5" id="KW-0638">Presynaptic neurotoxin</keyword>
<dbReference type="GO" id="GO:0006887">
    <property type="term" value="P:exocytosis"/>
    <property type="evidence" value="ECO:0007669"/>
    <property type="project" value="UniProtKB-KW"/>
</dbReference>
<evidence type="ECO:0000256" key="3">
    <source>
        <dbReference type="ARBA" id="ARBA00022537"/>
    </source>
</evidence>
<dbReference type="EMBL" id="NCKU01000183">
    <property type="protein sequence ID" value="RWS16719.1"/>
    <property type="molecule type" value="Genomic_DNA"/>
</dbReference>
<dbReference type="SMART" id="SM00248">
    <property type="entry name" value="ANK"/>
    <property type="match status" value="3"/>
</dbReference>
<keyword evidence="15" id="KW-1185">Reference proteome</keyword>
<evidence type="ECO:0000256" key="9">
    <source>
        <dbReference type="ARBA" id="ARBA00049657"/>
    </source>
</evidence>
<protein>
    <recommendedName>
        <fullName evidence="11">Alpha-latrotoxin</fullName>
    </recommendedName>
</protein>
<evidence type="ECO:0000256" key="8">
    <source>
        <dbReference type="ARBA" id="ARBA00023298"/>
    </source>
</evidence>
<feature type="repeat" description="ANK" evidence="12">
    <location>
        <begin position="76"/>
        <end position="104"/>
    </location>
</feature>
<gene>
    <name evidence="14" type="ORF">B4U79_10044</name>
</gene>
<dbReference type="Pfam" id="PF12796">
    <property type="entry name" value="Ank_2"/>
    <property type="match status" value="1"/>
</dbReference>
<feature type="repeat" description="ANK" evidence="12">
    <location>
        <begin position="36"/>
        <end position="61"/>
    </location>
</feature>
<evidence type="ECO:0000256" key="2">
    <source>
        <dbReference type="ARBA" id="ARBA00022483"/>
    </source>
</evidence>
<dbReference type="AlphaFoldDB" id="A0A3S3R0K7"/>
<keyword evidence="6 12" id="KW-0040">ANK repeat</keyword>
<accession>A0A3S3R0K7</accession>
<keyword evidence="2" id="KW-0268">Exocytosis</keyword>
<dbReference type="GO" id="GO:0044218">
    <property type="term" value="C:other organism cell membrane"/>
    <property type="evidence" value="ECO:0007669"/>
    <property type="project" value="UniProtKB-KW"/>
</dbReference>
<dbReference type="PROSITE" id="PS50297">
    <property type="entry name" value="ANK_REP_REGION"/>
    <property type="match status" value="2"/>
</dbReference>
<evidence type="ECO:0000256" key="6">
    <source>
        <dbReference type="ARBA" id="ARBA00023043"/>
    </source>
</evidence>
<comment type="similarity">
    <text evidence="9">Belongs to the cationic peptide 01 (latrotoxin) family. 03 (alpha-latrotoxin) subfamily.</text>
</comment>
<dbReference type="PROSITE" id="PS50225">
    <property type="entry name" value="SOCS"/>
    <property type="match status" value="1"/>
</dbReference>
<keyword evidence="5" id="KW-0800">Toxin</keyword>
<evidence type="ECO:0000259" key="13">
    <source>
        <dbReference type="PROSITE" id="PS50225"/>
    </source>
</evidence>
<evidence type="ECO:0000313" key="14">
    <source>
        <dbReference type="EMBL" id="RWS16719.1"/>
    </source>
</evidence>
<keyword evidence="3" id="KW-1052">Target cell membrane</keyword>
<keyword evidence="8" id="KW-1053">Target membrane</keyword>
<evidence type="ECO:0000256" key="1">
    <source>
        <dbReference type="ARBA" id="ARBA00004175"/>
    </source>
</evidence>
<organism evidence="14 15">
    <name type="scientific">Dinothrombium tinctorium</name>
    <dbReference type="NCBI Taxonomy" id="1965070"/>
    <lineage>
        <taxon>Eukaryota</taxon>
        <taxon>Metazoa</taxon>
        <taxon>Ecdysozoa</taxon>
        <taxon>Arthropoda</taxon>
        <taxon>Chelicerata</taxon>
        <taxon>Arachnida</taxon>
        <taxon>Acari</taxon>
        <taxon>Acariformes</taxon>
        <taxon>Trombidiformes</taxon>
        <taxon>Prostigmata</taxon>
        <taxon>Anystina</taxon>
        <taxon>Parasitengona</taxon>
        <taxon>Trombidioidea</taxon>
        <taxon>Trombidiidae</taxon>
        <taxon>Dinothrombium</taxon>
    </lineage>
</organism>
<dbReference type="InterPro" id="IPR001496">
    <property type="entry name" value="SOCS_box"/>
</dbReference>
<keyword evidence="5" id="KW-0528">Neurotoxin</keyword>
<dbReference type="InterPro" id="IPR002110">
    <property type="entry name" value="Ankyrin_rpt"/>
</dbReference>
<keyword evidence="7" id="KW-0472">Membrane</keyword>
<dbReference type="PANTHER" id="PTHR24198:SF165">
    <property type="entry name" value="ANKYRIN REPEAT-CONTAINING PROTEIN-RELATED"/>
    <property type="match status" value="1"/>
</dbReference>
<keyword evidence="4" id="KW-0677">Repeat</keyword>
<sequence length="384" mass="45018">MNAKRTIFDVIRDEEEEFIEEKIASGKYDLNAVDSHGYSPIFLAADDGNEFLIDLLVKHGAAFSDDCRPKDFPCDPLHIATKRGHLHVVELLVERGANVNAIDAAGKPPIWYALTDEEYDVFDFLLDNGANIRRIIPESFENTDIGSIEFELYNNVTINDVKIDCFTLDVDEEGTNLKYFIVYNVIDSCHPLDAQNFIELFCNLLSTQKLDISEEFRSKVKTSNYYSLTMRRNNFSYELIKHDANVEKCSLHFYKNSFPSLKTLLDNGYLLEVHFFLQNCDPLTPEFRNEKRELKVTCYKLYTDEERYEEEDHEHDLYAFRNFLECLNWELRSPFRLKVLCRIAIRTRFGHVINNIEPPLLPKELKDFLLFHDQRAINKRRLSY</sequence>
<dbReference type="SUPFAM" id="SSF158235">
    <property type="entry name" value="SOCS box-like"/>
    <property type="match status" value="1"/>
</dbReference>
<evidence type="ECO:0000256" key="5">
    <source>
        <dbReference type="ARBA" id="ARBA00023028"/>
    </source>
</evidence>
<proteinExistence type="inferred from homology"/>
<feature type="domain" description="SOCS box" evidence="13">
    <location>
        <begin position="332"/>
        <end position="375"/>
    </location>
</feature>
<comment type="subunit">
    <text evidence="10">Homotetramer in membranes.</text>
</comment>
<evidence type="ECO:0000256" key="12">
    <source>
        <dbReference type="PROSITE-ProRule" id="PRU00023"/>
    </source>
</evidence>
<dbReference type="PROSITE" id="PS50088">
    <property type="entry name" value="ANK_REPEAT"/>
    <property type="match status" value="2"/>
</dbReference>
<dbReference type="STRING" id="1965070.A0A3S3R0K7"/>
<evidence type="ECO:0000256" key="7">
    <source>
        <dbReference type="ARBA" id="ARBA00023136"/>
    </source>
</evidence>
<dbReference type="SUPFAM" id="SSF48403">
    <property type="entry name" value="Ankyrin repeat"/>
    <property type="match status" value="1"/>
</dbReference>
<dbReference type="PANTHER" id="PTHR24198">
    <property type="entry name" value="ANKYRIN REPEAT AND PROTEIN KINASE DOMAIN-CONTAINING PROTEIN"/>
    <property type="match status" value="1"/>
</dbReference>
<name>A0A3S3R0K7_9ACAR</name>
<evidence type="ECO:0000256" key="4">
    <source>
        <dbReference type="ARBA" id="ARBA00022737"/>
    </source>
</evidence>
<dbReference type="GO" id="GO:0035556">
    <property type="term" value="P:intracellular signal transduction"/>
    <property type="evidence" value="ECO:0007669"/>
    <property type="project" value="InterPro"/>
</dbReference>
<reference evidence="14 15" key="1">
    <citation type="journal article" date="2018" name="Gigascience">
        <title>Genomes of trombidid mites reveal novel predicted allergens and laterally-transferred genes associated with secondary metabolism.</title>
        <authorList>
            <person name="Dong X."/>
            <person name="Chaisiri K."/>
            <person name="Xia D."/>
            <person name="Armstrong S.D."/>
            <person name="Fang Y."/>
            <person name="Donnelly M.J."/>
            <person name="Kadowaki T."/>
            <person name="McGarry J.W."/>
            <person name="Darby A.C."/>
            <person name="Makepeace B.L."/>
        </authorList>
    </citation>
    <scope>NUCLEOTIDE SEQUENCE [LARGE SCALE GENOMIC DNA]</scope>
    <source>
        <strain evidence="14">UoL-WK</strain>
    </source>
</reference>
<evidence type="ECO:0000256" key="11">
    <source>
        <dbReference type="ARBA" id="ARBA00049811"/>
    </source>
</evidence>
<evidence type="ECO:0000313" key="15">
    <source>
        <dbReference type="Proteomes" id="UP000285301"/>
    </source>
</evidence>
<dbReference type="InterPro" id="IPR036036">
    <property type="entry name" value="SOCS_box-like_dom_sf"/>
</dbReference>